<name>A0A0A8LCB6_9SACH</name>
<dbReference type="InterPro" id="IPR009072">
    <property type="entry name" value="Histone-fold"/>
</dbReference>
<keyword evidence="2" id="KW-1185">Reference proteome</keyword>
<dbReference type="AlphaFoldDB" id="A0A0A8LCB6"/>
<gene>
    <name evidence="1" type="ORF">KLDO_g4774</name>
</gene>
<dbReference type="GO" id="GO:0046982">
    <property type="term" value="F:protein heterodimerization activity"/>
    <property type="evidence" value="ECO:0007669"/>
    <property type="project" value="InterPro"/>
</dbReference>
<organism evidence="1 2">
    <name type="scientific">Kluyveromyces dobzhanskii CBS 2104</name>
    <dbReference type="NCBI Taxonomy" id="1427455"/>
    <lineage>
        <taxon>Eukaryota</taxon>
        <taxon>Fungi</taxon>
        <taxon>Dikarya</taxon>
        <taxon>Ascomycota</taxon>
        <taxon>Saccharomycotina</taxon>
        <taxon>Saccharomycetes</taxon>
        <taxon>Saccharomycetales</taxon>
        <taxon>Saccharomycetaceae</taxon>
        <taxon>Kluyveromyces</taxon>
    </lineage>
</organism>
<reference evidence="1 2" key="1">
    <citation type="submission" date="2014-03" db="EMBL/GenBank/DDBJ databases">
        <title>The genome of Kluyveromyces dobzhanskii.</title>
        <authorList>
            <person name="Nystedt B."/>
            <person name="Astrom S."/>
        </authorList>
    </citation>
    <scope>NUCLEOTIDE SEQUENCE [LARGE SCALE GENOMIC DNA]</scope>
    <source>
        <strain evidence="1 2">CBS 2104</strain>
    </source>
</reference>
<sequence length="333" mass="37866">MIQLLRAHGFDRAKQGTVDLFTDLYVRYLELMIQEIRKLALDRGDLDEEIALQDITQGMLNIGIFKPMNLLDVYDENPFIQGDEGMQNFKRWLLKDPATADARVISTPSPELLKVGDKSSKPLSMIPEYINQLNVSDKKTGDRENETELVEAMINNGDMDDWIQFMLTSQKLDLAKRKSGKLPQDLSSLPSIPGLKYSKLSQSRMSVPNSCIPVGFEINEDDEEEKHDIQDSVEHQVLEKLISKLPIGNPRNRLENISVSYEDDTLETEEPLNIEEDQQELTDIDKGEYDFNAPGSGALTLGNLGTTKLDEMEDMENTFERRTSLDYGHTYDI</sequence>
<protein>
    <submittedName>
        <fullName evidence="1">WGS project CCBQ000000000 data, contig 00058</fullName>
    </submittedName>
</protein>
<dbReference type="OrthoDB" id="5402929at2759"/>
<dbReference type="Proteomes" id="UP000031516">
    <property type="component" value="Unassembled WGS sequence"/>
</dbReference>
<dbReference type="CDD" id="cd00076">
    <property type="entry name" value="HFD_SF"/>
    <property type="match status" value="1"/>
</dbReference>
<evidence type="ECO:0000313" key="1">
    <source>
        <dbReference type="EMBL" id="CDO96576.1"/>
    </source>
</evidence>
<proteinExistence type="predicted"/>
<comment type="caution">
    <text evidence="1">The sequence shown here is derived from an EMBL/GenBank/DDBJ whole genome shotgun (WGS) entry which is preliminary data.</text>
</comment>
<accession>A0A0A8LCB6</accession>
<dbReference type="Gene3D" id="1.10.20.10">
    <property type="entry name" value="Histone, subunit A"/>
    <property type="match status" value="1"/>
</dbReference>
<evidence type="ECO:0000313" key="2">
    <source>
        <dbReference type="Proteomes" id="UP000031516"/>
    </source>
</evidence>
<dbReference type="EMBL" id="CCBQ010000047">
    <property type="protein sequence ID" value="CDO96576.1"/>
    <property type="molecule type" value="Genomic_DNA"/>
</dbReference>